<dbReference type="PROSITE" id="PS51257">
    <property type="entry name" value="PROKAR_LIPOPROTEIN"/>
    <property type="match status" value="1"/>
</dbReference>
<dbReference type="CDD" id="cd11349">
    <property type="entry name" value="AmyAc_3"/>
    <property type="match status" value="1"/>
</dbReference>
<feature type="domain" description="Glycosyl hydrolase family 13 catalytic" evidence="1">
    <location>
        <begin position="40"/>
        <end position="511"/>
    </location>
</feature>
<evidence type="ECO:0000313" key="3">
    <source>
        <dbReference type="Proteomes" id="UP000261828"/>
    </source>
</evidence>
<dbReference type="SUPFAM" id="SSF51445">
    <property type="entry name" value="(Trans)glycosidases"/>
    <property type="match status" value="1"/>
</dbReference>
<dbReference type="SMART" id="SM00642">
    <property type="entry name" value="Aamy"/>
    <property type="match status" value="1"/>
</dbReference>
<dbReference type="Pfam" id="PF00128">
    <property type="entry name" value="Alpha-amylase"/>
    <property type="match status" value="2"/>
</dbReference>
<dbReference type="InterPro" id="IPR017853">
    <property type="entry name" value="GH"/>
</dbReference>
<gene>
    <name evidence="2" type="ORF">DX873_08705</name>
</gene>
<dbReference type="OrthoDB" id="9805159at2"/>
<dbReference type="EMBL" id="QTJX01000002">
    <property type="protein sequence ID" value="RDY59456.1"/>
    <property type="molecule type" value="Genomic_DNA"/>
</dbReference>
<comment type="caution">
    <text evidence="2">The sequence shown here is derived from an EMBL/GenBank/DDBJ whole genome shotgun (WGS) entry which is preliminary data.</text>
</comment>
<protein>
    <submittedName>
        <fullName evidence="2">Alpha-amylase</fullName>
    </submittedName>
</protein>
<proteinExistence type="predicted"/>
<dbReference type="AlphaFoldDB" id="A0A371JPR7"/>
<dbReference type="GO" id="GO:0043169">
    <property type="term" value="F:cation binding"/>
    <property type="evidence" value="ECO:0007669"/>
    <property type="project" value="InterPro"/>
</dbReference>
<dbReference type="Gene3D" id="3.20.20.80">
    <property type="entry name" value="Glycosidases"/>
    <property type="match status" value="2"/>
</dbReference>
<dbReference type="Proteomes" id="UP000261828">
    <property type="component" value="Unassembled WGS sequence"/>
</dbReference>
<evidence type="ECO:0000313" key="2">
    <source>
        <dbReference type="EMBL" id="RDY59456.1"/>
    </source>
</evidence>
<keyword evidence="3" id="KW-1185">Reference proteome</keyword>
<dbReference type="Pfam" id="PF02806">
    <property type="entry name" value="Alpha-amylase_C"/>
    <property type="match status" value="1"/>
</dbReference>
<accession>A0A371JPR7</accession>
<dbReference type="GO" id="GO:0004556">
    <property type="term" value="F:alpha-amylase activity"/>
    <property type="evidence" value="ECO:0007669"/>
    <property type="project" value="TreeGrafter"/>
</dbReference>
<dbReference type="InterPro" id="IPR006047">
    <property type="entry name" value="GH13_cat_dom"/>
</dbReference>
<dbReference type="GO" id="GO:0009313">
    <property type="term" value="P:oligosaccharide catabolic process"/>
    <property type="evidence" value="ECO:0007669"/>
    <property type="project" value="TreeGrafter"/>
</dbReference>
<reference evidence="2 3" key="1">
    <citation type="submission" date="2018-08" db="EMBL/GenBank/DDBJ databases">
        <title>Muricauda nanhaiensis sp. nov., isolated from seawater of the South China Sea.</title>
        <authorList>
            <person name="Dang Y."/>
        </authorList>
    </citation>
    <scope>NUCLEOTIDE SEQUENCE [LARGE SCALE GENOMIC DNA]</scope>
    <source>
        <strain evidence="2 3">SM1704</strain>
    </source>
</reference>
<organism evidence="2 3">
    <name type="scientific">Flagellimonas nanhaiensis</name>
    <dbReference type="NCBI Taxonomy" id="2292706"/>
    <lineage>
        <taxon>Bacteria</taxon>
        <taxon>Pseudomonadati</taxon>
        <taxon>Bacteroidota</taxon>
        <taxon>Flavobacteriia</taxon>
        <taxon>Flavobacteriales</taxon>
        <taxon>Flavobacteriaceae</taxon>
        <taxon>Flagellimonas</taxon>
    </lineage>
</organism>
<dbReference type="PANTHER" id="PTHR10357">
    <property type="entry name" value="ALPHA-AMYLASE FAMILY MEMBER"/>
    <property type="match status" value="1"/>
</dbReference>
<sequence length="622" mass="71438">MSLKNFLVALTLLGAICACQEKPRTKPIQPPMKKKIVVYQVFTRLFGNTNTTNKPWGAMEENGVGKFEDFSATALKEIKDLGVTHVWYTGVPHHAVINDYTAFGISNDDPDVVKGRAGSPYAVKDYYNVNPDLAVDPTKRLEEFKALINRTHQAGMKVVIDIVPNHVARNYEGLTNPDGVEDFGTNDDVSKEYDVNNNFYYIPNEEFQVPAWQDGYLPLGGEVNTLSDSKFEEVPAKWTGNGSRLAKPNFNDWYETVKVNYGVRPDGTKDFDELPEGFDTKDYTDHFNYWKEKELPDSWTKFRDIVHYWLDFGVDGFRFDMAEMVPVEFWSYLNSSIKTKNSNAFLLAEVYNPSLYRDYIHKGKMDYLYDKVELYDSIKHIMKGYGWTDHIPVVQERIMDIEHHMLHFLENHDEQRIASPDFAGSADLGKPAMVVSATISSSPTMIYFGQEVGEPGAEDAGFGKPTRTSIFDYIGVPHHQRWMNNKKFDGGQLSENEKDLRDFYKRLLNFTVESEALMGEYKDIHFYNKEHTENYDHRVLSFVRWSSNEKLVVVSNFDASKSYTFDLKVPEEIIAEWELKNQDYNLKEELYGQVTPVLQVSQGRGSISLELAPLKSYILKVL</sequence>
<evidence type="ECO:0000259" key="1">
    <source>
        <dbReference type="SMART" id="SM00642"/>
    </source>
</evidence>
<dbReference type="PANTHER" id="PTHR10357:SF205">
    <property type="entry name" value="O-GLYCOSYL HYDROLASE FAMILY 13"/>
    <property type="match status" value="1"/>
</dbReference>
<dbReference type="SUPFAM" id="SSF51011">
    <property type="entry name" value="Glycosyl hydrolase domain"/>
    <property type="match status" value="1"/>
</dbReference>
<name>A0A371JPR7_9FLAO</name>
<dbReference type="InterPro" id="IPR006048">
    <property type="entry name" value="A-amylase/branching_C"/>
</dbReference>